<organism evidence="2 3">
    <name type="scientific">Pseudidiomarina halophila</name>
    <dbReference type="NCBI Taxonomy" id="1449799"/>
    <lineage>
        <taxon>Bacteria</taxon>
        <taxon>Pseudomonadati</taxon>
        <taxon>Pseudomonadota</taxon>
        <taxon>Gammaproteobacteria</taxon>
        <taxon>Alteromonadales</taxon>
        <taxon>Idiomarinaceae</taxon>
        <taxon>Pseudidiomarina</taxon>
    </lineage>
</organism>
<dbReference type="EMBL" id="PIPW01000001">
    <property type="protein sequence ID" value="RUO53866.1"/>
    <property type="molecule type" value="Genomic_DNA"/>
</dbReference>
<reference evidence="3" key="1">
    <citation type="journal article" date="2018" name="Front. Microbiol.">
        <title>Genome-Based Analysis Reveals the Taxonomy and Diversity of the Family Idiomarinaceae.</title>
        <authorList>
            <person name="Liu Y."/>
            <person name="Lai Q."/>
            <person name="Shao Z."/>
        </authorList>
    </citation>
    <scope>NUCLEOTIDE SEQUENCE [LARGE SCALE GENOMIC DNA]</scope>
    <source>
        <strain evidence="3">BH195</strain>
    </source>
</reference>
<dbReference type="PANTHER" id="PTHR32309">
    <property type="entry name" value="TYROSINE-PROTEIN KINASE"/>
    <property type="match status" value="1"/>
</dbReference>
<evidence type="ECO:0000313" key="3">
    <source>
        <dbReference type="Proteomes" id="UP000287198"/>
    </source>
</evidence>
<protein>
    <recommendedName>
        <fullName evidence="4">LPS O-antigen length regulator</fullName>
    </recommendedName>
</protein>
<dbReference type="AlphaFoldDB" id="A0A432XYS1"/>
<keyword evidence="1" id="KW-0812">Transmembrane</keyword>
<dbReference type="RefSeq" id="WP_126760774.1">
    <property type="nucleotide sequence ID" value="NZ_JBHLTZ010000004.1"/>
</dbReference>
<keyword evidence="3" id="KW-1185">Reference proteome</keyword>
<evidence type="ECO:0000256" key="1">
    <source>
        <dbReference type="SAM" id="Phobius"/>
    </source>
</evidence>
<gene>
    <name evidence="2" type="ORF">CWI69_00020</name>
</gene>
<dbReference type="Pfam" id="PF01344">
    <property type="entry name" value="Kelch_1"/>
    <property type="match status" value="1"/>
</dbReference>
<evidence type="ECO:0008006" key="4">
    <source>
        <dbReference type="Google" id="ProtNLM"/>
    </source>
</evidence>
<proteinExistence type="predicted"/>
<dbReference type="OrthoDB" id="9775724at2"/>
<dbReference type="GO" id="GO:0004713">
    <property type="term" value="F:protein tyrosine kinase activity"/>
    <property type="evidence" value="ECO:0007669"/>
    <property type="project" value="TreeGrafter"/>
</dbReference>
<dbReference type="PANTHER" id="PTHR32309:SF13">
    <property type="entry name" value="FERRIC ENTEROBACTIN TRANSPORT PROTEIN FEPE"/>
    <property type="match status" value="1"/>
</dbReference>
<dbReference type="InterPro" id="IPR006652">
    <property type="entry name" value="Kelch_1"/>
</dbReference>
<keyword evidence="1" id="KW-0472">Membrane</keyword>
<dbReference type="InterPro" id="IPR050445">
    <property type="entry name" value="Bact_polysacc_biosynth/exp"/>
</dbReference>
<name>A0A432XYS1_9GAMM</name>
<evidence type="ECO:0000313" key="2">
    <source>
        <dbReference type="EMBL" id="RUO53866.1"/>
    </source>
</evidence>
<keyword evidence="1" id="KW-1133">Transmembrane helix</keyword>
<comment type="caution">
    <text evidence="2">The sequence shown here is derived from an EMBL/GenBank/DDBJ whole genome shotgun (WGS) entry which is preliminary data.</text>
</comment>
<dbReference type="GO" id="GO:0005886">
    <property type="term" value="C:plasma membrane"/>
    <property type="evidence" value="ECO:0007669"/>
    <property type="project" value="TreeGrafter"/>
</dbReference>
<feature type="transmembrane region" description="Helical" evidence="1">
    <location>
        <begin position="269"/>
        <end position="290"/>
    </location>
</feature>
<accession>A0A432XYS1</accession>
<feature type="transmembrane region" description="Helical" evidence="1">
    <location>
        <begin position="21"/>
        <end position="43"/>
    </location>
</feature>
<sequence>MSQKPLIIFSSEQLTASAKALKWWWLTLPLFLGLVFASVRAYLPTEYEASTVLAPSEERTGGLAELAGGLSGFAGLAGIDVGGLRLNNTQLAIKVIESRTFKSLLIEKYNLLPNLLAVEGWDKSAQRPIYDLEIYDPESNTWHIEPKPETWYGYGPLNDIIILDNDRTTRILNLSVKHVDPLFATQLVEIIVEEINRYMRARDKEKITRQVDYLTSVANEAQHTEVRESLLYLLQEQFKRQMLVEANKDYVYEIIDPVVVPHKPAGFGALVWFIIGTIIGTFLMLATNILHSYRVANE</sequence>
<dbReference type="Proteomes" id="UP000287198">
    <property type="component" value="Unassembled WGS sequence"/>
</dbReference>